<dbReference type="AlphaFoldDB" id="A0AAW9CZR0"/>
<comment type="caution">
    <text evidence="1">The sequence shown here is derived from an EMBL/GenBank/DDBJ whole genome shotgun (WGS) entry which is preliminary data.</text>
</comment>
<evidence type="ECO:0000313" key="2">
    <source>
        <dbReference type="Proteomes" id="UP001272137"/>
    </source>
</evidence>
<reference evidence="1" key="1">
    <citation type="submission" date="2018-08" db="EMBL/GenBank/DDBJ databases">
        <title>Identification of Burkholderia cepacia strains that express a Burkholderia pseudomallei-like capsular polysaccharide.</title>
        <authorList>
            <person name="Burtnick M.N."/>
            <person name="Vongsouvath M."/>
            <person name="Newton P."/>
            <person name="Wuthiekanun V."/>
            <person name="Limmathurotsakul D."/>
            <person name="Brett P.J."/>
            <person name="Chantratita N."/>
            <person name="Dance D.A."/>
        </authorList>
    </citation>
    <scope>NUCLEOTIDE SEQUENCE</scope>
    <source>
        <strain evidence="1">SBXCC001</strain>
    </source>
</reference>
<evidence type="ECO:0000313" key="1">
    <source>
        <dbReference type="EMBL" id="MDW9254593.1"/>
    </source>
</evidence>
<sequence>MRGFVFGDGGGDAPRSAWRKASRRIVAGFALCSCAGAA</sequence>
<protein>
    <submittedName>
        <fullName evidence="1">Uncharacterized protein</fullName>
    </submittedName>
</protein>
<dbReference type="EMBL" id="QXCT01000002">
    <property type="protein sequence ID" value="MDW9254593.1"/>
    <property type="molecule type" value="Genomic_DNA"/>
</dbReference>
<dbReference type="Proteomes" id="UP001272137">
    <property type="component" value="Unassembled WGS sequence"/>
</dbReference>
<organism evidence="1 2">
    <name type="scientific">Burkholderia thailandensis</name>
    <dbReference type="NCBI Taxonomy" id="57975"/>
    <lineage>
        <taxon>Bacteria</taxon>
        <taxon>Pseudomonadati</taxon>
        <taxon>Pseudomonadota</taxon>
        <taxon>Betaproteobacteria</taxon>
        <taxon>Burkholderiales</taxon>
        <taxon>Burkholderiaceae</taxon>
        <taxon>Burkholderia</taxon>
        <taxon>pseudomallei group</taxon>
    </lineage>
</organism>
<name>A0AAW9CZR0_BURTH</name>
<gene>
    <name evidence="1" type="ORF">C7S16_1146</name>
</gene>
<accession>A0AAW9CZR0</accession>
<proteinExistence type="predicted"/>